<sequence>MRDTALRCFKRLDDCVTLKARCLRKVVLLIMTARKPPDDDDLGRPEANPFRCFPSDLVEDLIETVIQMSPRARDKVTPDVCADDLTVRTKLLSRLALINAKLRWFRDVHVCTSASANMSAPSQLLLRSGRVRCFSLWDLEMHSRDFSAVLRQLSDHRDASALLQEVEIDGVYVRGRRPESILRSLENVGRLLRSAAGTKLRALRYSGQERALQPWANRWKDWGRRFSYGDYFSSATRRTVSYLLCHCTQLMELRADVSGALLELHEEQFLQESHLACRYRLQKTALGSFVYGSDQQRQQPKKDLDICGPSPLCVQIATAVCPHLVDLDMYVDCHESVLALAEFSHLCYLKLMWVSTKLAGCFETSTLSLLHEVGCQLVELCLHSFVKVDLNAVAFLCPSLEAFGLIQCRTVSNHVPVSQPFAGLAKVRFIPPPDYPAIQAEDDLCCVLGSCSALKSFVLDLVSEDFELLVDRLLGATSNGFHSVELAGLYFQQPTTAPTVRDGILRLLLACENLRYLVVADTELGDLAKRVNPRLKIRFEYLYVGL</sequence>
<reference evidence="1 2" key="1">
    <citation type="journal article" date="2023" name="Arcadia Sci">
        <title>De novo assembly of a long-read Amblyomma americanum tick genome.</title>
        <authorList>
            <person name="Chou S."/>
            <person name="Poskanzer K.E."/>
            <person name="Rollins M."/>
            <person name="Thuy-Boun P.S."/>
        </authorList>
    </citation>
    <scope>NUCLEOTIDE SEQUENCE [LARGE SCALE GENOMIC DNA]</scope>
    <source>
        <strain evidence="1">F_SG_1</strain>
        <tissue evidence="1">Salivary glands</tissue>
    </source>
</reference>
<organism evidence="1 2">
    <name type="scientific">Amblyomma americanum</name>
    <name type="common">Lone star tick</name>
    <dbReference type="NCBI Taxonomy" id="6943"/>
    <lineage>
        <taxon>Eukaryota</taxon>
        <taxon>Metazoa</taxon>
        <taxon>Ecdysozoa</taxon>
        <taxon>Arthropoda</taxon>
        <taxon>Chelicerata</taxon>
        <taxon>Arachnida</taxon>
        <taxon>Acari</taxon>
        <taxon>Parasitiformes</taxon>
        <taxon>Ixodida</taxon>
        <taxon>Ixodoidea</taxon>
        <taxon>Ixodidae</taxon>
        <taxon>Amblyomminae</taxon>
        <taxon>Amblyomma</taxon>
    </lineage>
</organism>
<protein>
    <submittedName>
        <fullName evidence="1">Uncharacterized protein</fullName>
    </submittedName>
</protein>
<dbReference type="AlphaFoldDB" id="A0AAQ4DMZ6"/>
<gene>
    <name evidence="1" type="ORF">V5799_033557</name>
</gene>
<dbReference type="EMBL" id="JARKHS020028942">
    <property type="protein sequence ID" value="KAK8763836.1"/>
    <property type="molecule type" value="Genomic_DNA"/>
</dbReference>
<accession>A0AAQ4DMZ6</accession>
<name>A0AAQ4DMZ6_AMBAM</name>
<evidence type="ECO:0000313" key="1">
    <source>
        <dbReference type="EMBL" id="KAK8763836.1"/>
    </source>
</evidence>
<proteinExistence type="predicted"/>
<evidence type="ECO:0000313" key="2">
    <source>
        <dbReference type="Proteomes" id="UP001321473"/>
    </source>
</evidence>
<keyword evidence="2" id="KW-1185">Reference proteome</keyword>
<dbReference type="Proteomes" id="UP001321473">
    <property type="component" value="Unassembled WGS sequence"/>
</dbReference>
<comment type="caution">
    <text evidence="1">The sequence shown here is derived from an EMBL/GenBank/DDBJ whole genome shotgun (WGS) entry which is preliminary data.</text>
</comment>